<protein>
    <submittedName>
        <fullName evidence="1">Uncharacterized protein</fullName>
    </submittedName>
</protein>
<name>A0A1G1WHC0_9BACT</name>
<dbReference type="Proteomes" id="UP000176389">
    <property type="component" value="Unassembled WGS sequence"/>
</dbReference>
<comment type="caution">
    <text evidence="1">The sequence shown here is derived from an EMBL/GenBank/DDBJ whole genome shotgun (WGS) entry which is preliminary data.</text>
</comment>
<accession>A0A1G1WHC0</accession>
<evidence type="ECO:0000313" key="1">
    <source>
        <dbReference type="EMBL" id="OGY27096.1"/>
    </source>
</evidence>
<organism evidence="1 2">
    <name type="scientific">Candidatus Woykebacteria bacterium RBG_16_43_9</name>
    <dbReference type="NCBI Taxonomy" id="1802596"/>
    <lineage>
        <taxon>Bacteria</taxon>
        <taxon>Candidatus Woykeibacteriota</taxon>
    </lineage>
</organism>
<dbReference type="EMBL" id="MHCS01000003">
    <property type="protein sequence ID" value="OGY27096.1"/>
    <property type="molecule type" value="Genomic_DNA"/>
</dbReference>
<sequence length="146" mass="16293">MEINVSVFKPRDILHAKENVVDAIEVLDEVLTAICVGFPNMRVDFSNSADGVVISIGAPSNYLEPGTIVKVPLRLGSEEESFAQLELRELASNWAGIFTFETERLFVRAERNQLASEIVNSIRQTISNRSKRLRELSASTQRLVTT</sequence>
<gene>
    <name evidence="1" type="ORF">A2Z11_03375</name>
</gene>
<dbReference type="STRING" id="1802596.A2Z11_03375"/>
<evidence type="ECO:0000313" key="2">
    <source>
        <dbReference type="Proteomes" id="UP000176389"/>
    </source>
</evidence>
<proteinExistence type="predicted"/>
<reference evidence="1 2" key="1">
    <citation type="journal article" date="2016" name="Nat. Commun.">
        <title>Thousands of microbial genomes shed light on interconnected biogeochemical processes in an aquifer system.</title>
        <authorList>
            <person name="Anantharaman K."/>
            <person name="Brown C.T."/>
            <person name="Hug L.A."/>
            <person name="Sharon I."/>
            <person name="Castelle C.J."/>
            <person name="Probst A.J."/>
            <person name="Thomas B.C."/>
            <person name="Singh A."/>
            <person name="Wilkins M.J."/>
            <person name="Karaoz U."/>
            <person name="Brodie E.L."/>
            <person name="Williams K.H."/>
            <person name="Hubbard S.S."/>
            <person name="Banfield J.F."/>
        </authorList>
    </citation>
    <scope>NUCLEOTIDE SEQUENCE [LARGE SCALE GENOMIC DNA]</scope>
</reference>
<dbReference type="AlphaFoldDB" id="A0A1G1WHC0"/>